<dbReference type="AlphaFoldDB" id="A0A1Y2T228"/>
<evidence type="ECO:0008006" key="3">
    <source>
        <dbReference type="Google" id="ProtNLM"/>
    </source>
</evidence>
<organism evidence="1 2">
    <name type="scientific">Alloscardovia macacae</name>
    <dbReference type="NCBI Taxonomy" id="1160091"/>
    <lineage>
        <taxon>Bacteria</taxon>
        <taxon>Bacillati</taxon>
        <taxon>Actinomycetota</taxon>
        <taxon>Actinomycetes</taxon>
        <taxon>Bifidobacteriales</taxon>
        <taxon>Bifidobacteriaceae</taxon>
        <taxon>Alloscardovia</taxon>
    </lineage>
</organism>
<evidence type="ECO:0000313" key="1">
    <source>
        <dbReference type="EMBL" id="OTA29254.1"/>
    </source>
</evidence>
<name>A0A1Y2T228_9BIFI</name>
<dbReference type="STRING" id="1160091.B9T39_03810"/>
<proteinExistence type="predicted"/>
<evidence type="ECO:0000313" key="2">
    <source>
        <dbReference type="Proteomes" id="UP000243540"/>
    </source>
</evidence>
<dbReference type="EMBL" id="NEKC01000007">
    <property type="protein sequence ID" value="OTA29254.1"/>
    <property type="molecule type" value="Genomic_DNA"/>
</dbReference>
<protein>
    <recommendedName>
        <fullName evidence="3">HTH cro/C1-type domain-containing protein</fullName>
    </recommendedName>
</protein>
<sequence>MITEECKPFLFILEFSFENAEEVKLTNSNVINETIRGELAAQSKDQAALAIALGFTDRRQVSYRLSGERHWKLEELLKTAEFLGFTHVSQLFALAEEREKRIERS</sequence>
<reference evidence="1 2" key="1">
    <citation type="submission" date="2017-04" db="EMBL/GenBank/DDBJ databases">
        <title>Draft genome sequences of Alloscardovia macacae UMA81211 and UMA81212 isolated from the feces of a rhesus macaque (Macaca mulatta).</title>
        <authorList>
            <person name="Albert K."/>
            <person name="Sela D.A."/>
        </authorList>
    </citation>
    <scope>NUCLEOTIDE SEQUENCE [LARGE SCALE GENOMIC DNA]</scope>
    <source>
        <strain evidence="1 2">UMA81212</strain>
    </source>
</reference>
<dbReference type="GO" id="GO:0003677">
    <property type="term" value="F:DNA binding"/>
    <property type="evidence" value="ECO:0007669"/>
    <property type="project" value="InterPro"/>
</dbReference>
<dbReference type="Gene3D" id="1.10.260.40">
    <property type="entry name" value="lambda repressor-like DNA-binding domains"/>
    <property type="match status" value="1"/>
</dbReference>
<gene>
    <name evidence="1" type="ORF">B9T39_03810</name>
</gene>
<accession>A0A1Y2T228</accession>
<comment type="caution">
    <text evidence="1">The sequence shown here is derived from an EMBL/GenBank/DDBJ whole genome shotgun (WGS) entry which is preliminary data.</text>
</comment>
<dbReference type="InterPro" id="IPR010982">
    <property type="entry name" value="Lambda_DNA-bd_dom_sf"/>
</dbReference>
<dbReference type="Proteomes" id="UP000243540">
    <property type="component" value="Unassembled WGS sequence"/>
</dbReference>